<evidence type="ECO:0000256" key="4">
    <source>
        <dbReference type="RuleBase" id="RU000411"/>
    </source>
</evidence>
<feature type="signal peptide" evidence="6">
    <location>
        <begin position="1"/>
        <end position="18"/>
    </location>
</feature>
<dbReference type="InterPro" id="IPR042178">
    <property type="entry name" value="Serpin_sf_1"/>
</dbReference>
<dbReference type="Gene3D" id="3.30.497.10">
    <property type="entry name" value="Antithrombin, subunit I, domain 2"/>
    <property type="match status" value="2"/>
</dbReference>
<keyword evidence="8" id="KW-1185">Reference proteome</keyword>
<dbReference type="InterPro" id="IPR036186">
    <property type="entry name" value="Serpin_sf"/>
</dbReference>
<dbReference type="OrthoDB" id="671595at2759"/>
<dbReference type="Proteomes" id="UP000829999">
    <property type="component" value="Chromosome 18"/>
</dbReference>
<evidence type="ECO:0000256" key="6">
    <source>
        <dbReference type="SAM" id="SignalP"/>
    </source>
</evidence>
<feature type="chain" id="PRO_5040449987" evidence="6">
    <location>
        <begin position="19"/>
        <end position="1009"/>
    </location>
</feature>
<gene>
    <name evidence="9" type="primary">LOC118278054</name>
</gene>
<feature type="compositionally biased region" description="Pro residues" evidence="5">
    <location>
        <begin position="38"/>
        <end position="65"/>
    </location>
</feature>
<evidence type="ECO:0000256" key="1">
    <source>
        <dbReference type="ARBA" id="ARBA00009500"/>
    </source>
</evidence>
<keyword evidence="3" id="KW-0722">Serine protease inhibitor</keyword>
<reference evidence="9" key="1">
    <citation type="submission" date="2025-08" db="UniProtKB">
        <authorList>
            <consortium name="RefSeq"/>
        </authorList>
    </citation>
    <scope>IDENTIFICATION</scope>
    <source>
        <tissue evidence="9">Whole larval tissue</tissue>
    </source>
</reference>
<dbReference type="GO" id="GO:0005615">
    <property type="term" value="C:extracellular space"/>
    <property type="evidence" value="ECO:0007669"/>
    <property type="project" value="InterPro"/>
</dbReference>
<dbReference type="InterPro" id="IPR023795">
    <property type="entry name" value="Serpin_CS"/>
</dbReference>
<evidence type="ECO:0000256" key="3">
    <source>
        <dbReference type="ARBA" id="ARBA00022900"/>
    </source>
</evidence>
<evidence type="ECO:0000313" key="8">
    <source>
        <dbReference type="Proteomes" id="UP000829999"/>
    </source>
</evidence>
<dbReference type="SUPFAM" id="SSF56574">
    <property type="entry name" value="Serpins"/>
    <property type="match status" value="2"/>
</dbReference>
<evidence type="ECO:0000313" key="9">
    <source>
        <dbReference type="RefSeq" id="XP_050556020.1"/>
    </source>
</evidence>
<dbReference type="SMART" id="SM00093">
    <property type="entry name" value="SERPIN"/>
    <property type="match status" value="2"/>
</dbReference>
<evidence type="ECO:0000256" key="2">
    <source>
        <dbReference type="ARBA" id="ARBA00022690"/>
    </source>
</evidence>
<dbReference type="Gene3D" id="2.30.39.10">
    <property type="entry name" value="Alpha-1-antitrypsin, domain 1"/>
    <property type="match status" value="2"/>
</dbReference>
<dbReference type="GO" id="GO:0004867">
    <property type="term" value="F:serine-type endopeptidase inhibitor activity"/>
    <property type="evidence" value="ECO:0007669"/>
    <property type="project" value="UniProtKB-KW"/>
</dbReference>
<dbReference type="RefSeq" id="XP_050556020.1">
    <property type="nucleotide sequence ID" value="XM_050700063.1"/>
</dbReference>
<proteinExistence type="inferred from homology"/>
<feature type="compositionally biased region" description="Low complexity" evidence="5">
    <location>
        <begin position="873"/>
        <end position="910"/>
    </location>
</feature>
<feature type="compositionally biased region" description="Low complexity" evidence="5">
    <location>
        <begin position="929"/>
        <end position="976"/>
    </location>
</feature>
<dbReference type="PANTHER" id="PTHR11461:SF211">
    <property type="entry name" value="GH10112P-RELATED"/>
    <property type="match status" value="1"/>
</dbReference>
<feature type="compositionally biased region" description="Polar residues" evidence="5">
    <location>
        <begin position="911"/>
        <end position="925"/>
    </location>
</feature>
<dbReference type="GeneID" id="118278054"/>
<feature type="compositionally biased region" description="Polar residues" evidence="5">
    <location>
        <begin position="977"/>
        <end position="988"/>
    </location>
</feature>
<feature type="domain" description="Serpin" evidence="7">
    <location>
        <begin position="86"/>
        <end position="448"/>
    </location>
</feature>
<dbReference type="Pfam" id="PF00079">
    <property type="entry name" value="Serpin"/>
    <property type="match status" value="2"/>
</dbReference>
<comment type="similarity">
    <text evidence="1 4">Belongs to the serpin family.</text>
</comment>
<dbReference type="PANTHER" id="PTHR11461">
    <property type="entry name" value="SERINE PROTEASE INHIBITOR, SERPIN"/>
    <property type="match status" value="1"/>
</dbReference>
<name>A0A9R0EZH0_SPOFR</name>
<evidence type="ECO:0000259" key="7">
    <source>
        <dbReference type="SMART" id="SM00093"/>
    </source>
</evidence>
<feature type="region of interest" description="Disordered" evidence="5">
    <location>
        <begin position="866"/>
        <end position="996"/>
    </location>
</feature>
<dbReference type="CDD" id="cd19578">
    <property type="entry name" value="serpinK_insect_SRPN2-like"/>
    <property type="match status" value="1"/>
</dbReference>
<organism evidence="8 9">
    <name type="scientific">Spodoptera frugiperda</name>
    <name type="common">Fall armyworm</name>
    <dbReference type="NCBI Taxonomy" id="7108"/>
    <lineage>
        <taxon>Eukaryota</taxon>
        <taxon>Metazoa</taxon>
        <taxon>Ecdysozoa</taxon>
        <taxon>Arthropoda</taxon>
        <taxon>Hexapoda</taxon>
        <taxon>Insecta</taxon>
        <taxon>Pterygota</taxon>
        <taxon>Neoptera</taxon>
        <taxon>Endopterygota</taxon>
        <taxon>Lepidoptera</taxon>
        <taxon>Glossata</taxon>
        <taxon>Ditrysia</taxon>
        <taxon>Noctuoidea</taxon>
        <taxon>Noctuidae</taxon>
        <taxon>Amphipyrinae</taxon>
        <taxon>Spodoptera</taxon>
    </lineage>
</organism>
<protein>
    <submittedName>
        <fullName evidence="9">Uncharacterized protein LOC118278054</fullName>
    </submittedName>
</protein>
<dbReference type="InterPro" id="IPR023796">
    <property type="entry name" value="Serpin_dom"/>
</dbReference>
<feature type="domain" description="Serpin" evidence="7">
    <location>
        <begin position="488"/>
        <end position="860"/>
    </location>
</feature>
<dbReference type="AlphaFoldDB" id="A0A9R0EZH0"/>
<sequence>MTPRFFVLFAACFAMTAAANMSLDPQAIQEVFGRGGYAPPPSPPQQAVPVTPGPPKQAVPVTPAPPALPPDDIFSPAASDYDQFDWTLTKRVAAVSDKNFLVSPLGLKLALAILTEAATGVTQSELSSVLGFDLDRNLVRSKFSTIIESLQKESPYYILNLGSRIYVGDNTHPRQRFAAIAQEFYKTELKNVNFNNPAVASKEINTWVSNITQGHIPSLVNEDDVANMVVLVLNTLYFKGSWYHQFPPNATHFGKFNVSPLLVSYVEYMNVNAKFFYTESTKYDAKILRMPYLGNKYAMYIIVPNSLMGLPRVLTDIGGLRQELENLQEYTVDVTLPRFQFDQTSQLDGILRELGIRAAFEETASFPGIARGQEMDQRLKVSKVLQRAGIVVNELGSIAYSATEISLVNKFGEDIEATAEVVADKPFLFFIQDEATRQLLFTGRVSEPHGQDGILKVFVIFASIQSLDCHIPPRLAKVFNSRQNYFDIDLLRYVAEGKSGNVMVSPASIKSTLAMLMEGAQGATAREIQTALRLLPYKTDYREQLSQFMMDLEINSSSVTVHNANGLFVSEPLQLKKEYEMLAKRVYFSKVNKLDFNDPRTAADEINGWVNSKTGGLIPAILDQAHINPKTELLLTSALYFNGTWLNEFDRKKTHGECFYRNGVCKTVAMMNLEAELNYAHVDDLRAHALELPYQNKRYSMMILMPQDRDAGLALIRDLPYIGLLKISNMLQPTPVVLTMPKFTVVYGDDMVAPLKNMDISTLFSPAANLSGIIDGAEAHLNTIFHKVYMSVDEKGTIAAAATADMLAPRINNNSVQPADQLVPLIYNNSVPLRVDRPFMFFIWDNEKGVVLFEGKIEEPTECDAVTNNKFGQPENQPSQPTNQPSQPTNQPSQSTNQPSQPTNQPSQPTILPSQPTNQRSQPTDESIEPTNQPSQPTSQPSQPTDEPSEPTNQPSQPTNQPSQPTDQPSQPTRDPSQSTSVPTTEYSTRPYYDEPSIDWFQKVSSYFG</sequence>
<feature type="region of interest" description="Disordered" evidence="5">
    <location>
        <begin position="34"/>
        <end position="65"/>
    </location>
</feature>
<evidence type="ECO:0000256" key="5">
    <source>
        <dbReference type="SAM" id="MobiDB-lite"/>
    </source>
</evidence>
<dbReference type="PROSITE" id="PS00284">
    <property type="entry name" value="SERPIN"/>
    <property type="match status" value="2"/>
</dbReference>
<keyword evidence="2" id="KW-0646">Protease inhibitor</keyword>
<dbReference type="InterPro" id="IPR042185">
    <property type="entry name" value="Serpin_sf_2"/>
</dbReference>
<accession>A0A9R0EZH0</accession>
<keyword evidence="6" id="KW-0732">Signal</keyword>
<dbReference type="InterPro" id="IPR000215">
    <property type="entry name" value="Serpin_fam"/>
</dbReference>